<evidence type="ECO:0000313" key="2">
    <source>
        <dbReference type="EMBL" id="OGH01176.1"/>
    </source>
</evidence>
<feature type="transmembrane region" description="Helical" evidence="1">
    <location>
        <begin position="235"/>
        <end position="254"/>
    </location>
</feature>
<keyword evidence="1" id="KW-0812">Transmembrane</keyword>
<feature type="transmembrane region" description="Helical" evidence="1">
    <location>
        <begin position="113"/>
        <end position="134"/>
    </location>
</feature>
<feature type="transmembrane region" description="Helical" evidence="1">
    <location>
        <begin position="266"/>
        <end position="286"/>
    </location>
</feature>
<feature type="transmembrane region" description="Helical" evidence="1">
    <location>
        <begin position="146"/>
        <end position="167"/>
    </location>
</feature>
<accession>A0A1F6GSL6</accession>
<keyword evidence="1" id="KW-0472">Membrane</keyword>
<dbReference type="Proteomes" id="UP000177583">
    <property type="component" value="Unassembled WGS sequence"/>
</dbReference>
<dbReference type="AlphaFoldDB" id="A0A1F6GSL6"/>
<keyword evidence="1" id="KW-1133">Transmembrane helix</keyword>
<feature type="transmembrane region" description="Helical" evidence="1">
    <location>
        <begin position="179"/>
        <end position="200"/>
    </location>
</feature>
<feature type="transmembrane region" description="Helical" evidence="1">
    <location>
        <begin position="292"/>
        <end position="311"/>
    </location>
</feature>
<comment type="caution">
    <text evidence="2">The sequence shown here is derived from an EMBL/GenBank/DDBJ whole genome shotgun (WGS) entry which is preliminary data.</text>
</comment>
<sequence length="372" mass="40458">MIFRGQRGNLNQKGRTKMNVSMPQRFVFLARLFLLSSPLLGLLWPGPLEALVAGSLLPTLVHLVTLGFFVPLVLAYAYQQGMAWPKLTPVIFALWALGLLAFLAGILGQNRWAFYLGGHYAAPGALYLFCAQAAKTAWSRRSQGGLIGLGWSVLGLFVVANLGGMLVLDRFYGGKYAFYSPHAVLAHGLAAFGLFVLPYLSFRLSPQESSALTLGLGILPLGLYLYGWLGEKPELYPLAMLAFVPPFLRLALALDWRSKTQKLYKTGWLLAALGLVTGALGQGLALGEPQGLMGFGLFLVYGLLVPGFVTTAGLDQEVKKPEVYGMVALLLGWALGMGFFWDLPLKPGFAAYLLLGLVWLKPWVIRPALRAP</sequence>
<evidence type="ECO:0000256" key="1">
    <source>
        <dbReference type="SAM" id="Phobius"/>
    </source>
</evidence>
<feature type="transmembrane region" description="Helical" evidence="1">
    <location>
        <begin position="90"/>
        <end position="107"/>
    </location>
</feature>
<evidence type="ECO:0000313" key="3">
    <source>
        <dbReference type="Proteomes" id="UP000177583"/>
    </source>
</evidence>
<organism evidence="2 3">
    <name type="scientific">Candidatus Lambdaproteobacteria bacterium RIFOXYD2_FULL_56_26</name>
    <dbReference type="NCBI Taxonomy" id="1817773"/>
    <lineage>
        <taxon>Bacteria</taxon>
        <taxon>Pseudomonadati</taxon>
        <taxon>Pseudomonadota</taxon>
        <taxon>Candidatus Lambdaproteobacteria</taxon>
    </lineage>
</organism>
<feature type="transmembrane region" description="Helical" evidence="1">
    <location>
        <begin position="323"/>
        <end position="343"/>
    </location>
</feature>
<feature type="transmembrane region" description="Helical" evidence="1">
    <location>
        <begin position="349"/>
        <end position="369"/>
    </location>
</feature>
<name>A0A1F6GSL6_9PROT</name>
<feature type="transmembrane region" description="Helical" evidence="1">
    <location>
        <begin position="60"/>
        <end position="78"/>
    </location>
</feature>
<gene>
    <name evidence="2" type="ORF">A2557_01520</name>
</gene>
<proteinExistence type="predicted"/>
<feature type="transmembrane region" description="Helical" evidence="1">
    <location>
        <begin position="212"/>
        <end position="229"/>
    </location>
</feature>
<reference evidence="2 3" key="1">
    <citation type="journal article" date="2016" name="Nat. Commun.">
        <title>Thousands of microbial genomes shed light on interconnected biogeochemical processes in an aquifer system.</title>
        <authorList>
            <person name="Anantharaman K."/>
            <person name="Brown C.T."/>
            <person name="Hug L.A."/>
            <person name="Sharon I."/>
            <person name="Castelle C.J."/>
            <person name="Probst A.J."/>
            <person name="Thomas B.C."/>
            <person name="Singh A."/>
            <person name="Wilkins M.J."/>
            <person name="Karaoz U."/>
            <person name="Brodie E.L."/>
            <person name="Williams K.H."/>
            <person name="Hubbard S.S."/>
            <person name="Banfield J.F."/>
        </authorList>
    </citation>
    <scope>NUCLEOTIDE SEQUENCE [LARGE SCALE GENOMIC DNA]</scope>
</reference>
<evidence type="ECO:0008006" key="4">
    <source>
        <dbReference type="Google" id="ProtNLM"/>
    </source>
</evidence>
<dbReference type="EMBL" id="MFNF01000038">
    <property type="protein sequence ID" value="OGH01176.1"/>
    <property type="molecule type" value="Genomic_DNA"/>
</dbReference>
<protein>
    <recommendedName>
        <fullName evidence="4">NnrS family protein</fullName>
    </recommendedName>
</protein>